<sequence length="536" mass="63774">MDLVPLLPQTIVKQNFMVYFCNEIPLIFQNNQIVTVSGQILLNDIQRVQYNNLASEISDRKSECIVQQNNQYFVLQLNYDESYQLKVQLSKIENITKPDCQTFSSEIQWEEFLQNTVQNFINTQYKKEKFWNFYTDVVHPGVYICQPVELINIIEEISINSFKNIDNAVKYLQTQSDQLLKISFFICSQINVFDFIFSYLYEVIVEIFNRSNTSVLQIIKVLFWFNKIDEAIELVNQSQSLQAYEEFLNYLNLTYDNCKLSLAKYQYFISNFYLIFQDNLPNLDFQNIFSTMFVYHLMIYGTEQINISFDPNIKLYIGKHNELYIQDYATQLQVAILCSYNKYVDFFIQQKNEVSKLGFTCFQIAIMGGNTEMIVKFKDQMQIQTYHITSLMLLMTTYQESIPDTILERLIELQAGMISKNKLCALQLFLQQPKQISLKYIKLLLQSVTLRFFNFQIYITKLLLSIVNSQFFEIFKLYYPLDILLTEYYTYLFISIPNVPNTSYIAILLRDQLFLFFKQLYFSYNVNSWRLLCRPW</sequence>
<keyword evidence="3" id="KW-1185">Reference proteome</keyword>
<dbReference type="EMBL" id="CAXDID020000232">
    <property type="protein sequence ID" value="CAL6060908.1"/>
    <property type="molecule type" value="Genomic_DNA"/>
</dbReference>
<proteinExistence type="predicted"/>
<dbReference type="EMBL" id="CATOUU010000890">
    <property type="protein sequence ID" value="CAI9957703.1"/>
    <property type="molecule type" value="Genomic_DNA"/>
</dbReference>
<comment type="caution">
    <text evidence="1">The sequence shown here is derived from an EMBL/GenBank/DDBJ whole genome shotgun (WGS) entry which is preliminary data.</text>
</comment>
<accession>A0AA86V602</accession>
<reference evidence="1" key="1">
    <citation type="submission" date="2023-06" db="EMBL/GenBank/DDBJ databases">
        <authorList>
            <person name="Kurt Z."/>
        </authorList>
    </citation>
    <scope>NUCLEOTIDE SEQUENCE</scope>
</reference>
<name>A0AA86V602_9EUKA</name>
<protein>
    <submittedName>
        <fullName evidence="2">Hypothetical_protein</fullName>
    </submittedName>
</protein>
<organism evidence="1">
    <name type="scientific">Hexamita inflata</name>
    <dbReference type="NCBI Taxonomy" id="28002"/>
    <lineage>
        <taxon>Eukaryota</taxon>
        <taxon>Metamonada</taxon>
        <taxon>Diplomonadida</taxon>
        <taxon>Hexamitidae</taxon>
        <taxon>Hexamitinae</taxon>
        <taxon>Hexamita</taxon>
    </lineage>
</organism>
<dbReference type="AlphaFoldDB" id="A0AA86V602"/>
<evidence type="ECO:0000313" key="1">
    <source>
        <dbReference type="EMBL" id="CAI9957703.1"/>
    </source>
</evidence>
<reference evidence="2 3" key="2">
    <citation type="submission" date="2024-07" db="EMBL/GenBank/DDBJ databases">
        <authorList>
            <person name="Akdeniz Z."/>
        </authorList>
    </citation>
    <scope>NUCLEOTIDE SEQUENCE [LARGE SCALE GENOMIC DNA]</scope>
</reference>
<dbReference type="Proteomes" id="UP001642409">
    <property type="component" value="Unassembled WGS sequence"/>
</dbReference>
<gene>
    <name evidence="1" type="ORF">HINF_LOCUS45348</name>
    <name evidence="2" type="ORF">HINF_LOCUS49454</name>
</gene>
<evidence type="ECO:0000313" key="2">
    <source>
        <dbReference type="EMBL" id="CAL6060908.1"/>
    </source>
</evidence>
<evidence type="ECO:0000313" key="3">
    <source>
        <dbReference type="Proteomes" id="UP001642409"/>
    </source>
</evidence>